<name>A0AAD4ET55_9PEZI</name>
<feature type="domain" description="SGNH hydrolase-type esterase" evidence="2">
    <location>
        <begin position="33"/>
        <end position="138"/>
    </location>
</feature>
<evidence type="ECO:0000259" key="2">
    <source>
        <dbReference type="Pfam" id="PF13472"/>
    </source>
</evidence>
<comment type="caution">
    <text evidence="3">The sequence shown here is derived from an EMBL/GenBank/DDBJ whole genome shotgun (WGS) entry which is preliminary data.</text>
</comment>
<dbReference type="AlphaFoldDB" id="A0AAD4ET55"/>
<evidence type="ECO:0000256" key="1">
    <source>
        <dbReference type="SAM" id="SignalP"/>
    </source>
</evidence>
<dbReference type="Gene3D" id="3.40.50.1110">
    <property type="entry name" value="SGNH hydrolase"/>
    <property type="match status" value="1"/>
</dbReference>
<proteinExistence type="predicted"/>
<feature type="chain" id="PRO_5042094030" description="SGNH hydrolase-type esterase domain-containing protein" evidence="1">
    <location>
        <begin position="24"/>
        <end position="142"/>
    </location>
</feature>
<sequence>MATFRRLLAFLGVMLAMTSISSAQSSGQVRIMALGDSITGSPLQNAGITNTKFVGTLPAQGCGFSYDGANEGHGGILATGIVARRELVGWLSSTRPDVVMMHLGTNDVWNNQSPAQILAAYGTMVDWMRESKRSMKILVRAF</sequence>
<feature type="signal peptide" evidence="1">
    <location>
        <begin position="1"/>
        <end position="23"/>
    </location>
</feature>
<dbReference type="PANTHER" id="PTHR30383:SF2">
    <property type="entry name" value="CELLULOSE-BINDING PROTEIN"/>
    <property type="match status" value="1"/>
</dbReference>
<dbReference type="InterPro" id="IPR051532">
    <property type="entry name" value="Ester_Hydrolysis_Enzymes"/>
</dbReference>
<keyword evidence="4" id="KW-1185">Reference proteome</keyword>
<dbReference type="PANTHER" id="PTHR30383">
    <property type="entry name" value="THIOESTERASE 1/PROTEASE 1/LYSOPHOSPHOLIPASE L1"/>
    <property type="match status" value="1"/>
</dbReference>
<dbReference type="SUPFAM" id="SSF52266">
    <property type="entry name" value="SGNH hydrolase"/>
    <property type="match status" value="1"/>
</dbReference>
<reference evidence="3" key="1">
    <citation type="submission" date="2023-02" db="EMBL/GenBank/DDBJ databases">
        <authorList>
            <person name="Palmer J.M."/>
        </authorList>
    </citation>
    <scope>NUCLEOTIDE SEQUENCE</scope>
    <source>
        <strain evidence="3">FW57</strain>
    </source>
</reference>
<keyword evidence="1" id="KW-0732">Signal</keyword>
<dbReference type="InterPro" id="IPR036514">
    <property type="entry name" value="SGNH_hydro_sf"/>
</dbReference>
<gene>
    <name evidence="3" type="ORF">NEMBOFW57_009625</name>
</gene>
<evidence type="ECO:0000313" key="3">
    <source>
        <dbReference type="EMBL" id="KAG7285007.1"/>
    </source>
</evidence>
<accession>A0AAD4ET55</accession>
<evidence type="ECO:0000313" key="4">
    <source>
        <dbReference type="Proteomes" id="UP001197093"/>
    </source>
</evidence>
<dbReference type="EMBL" id="JAHCVI010000005">
    <property type="protein sequence ID" value="KAG7285007.1"/>
    <property type="molecule type" value="Genomic_DNA"/>
</dbReference>
<dbReference type="Pfam" id="PF13472">
    <property type="entry name" value="Lipase_GDSL_2"/>
    <property type="match status" value="1"/>
</dbReference>
<dbReference type="GO" id="GO:0004622">
    <property type="term" value="F:phosphatidylcholine lysophospholipase activity"/>
    <property type="evidence" value="ECO:0007669"/>
    <property type="project" value="TreeGrafter"/>
</dbReference>
<protein>
    <recommendedName>
        <fullName evidence="2">SGNH hydrolase-type esterase domain-containing protein</fullName>
    </recommendedName>
</protein>
<organism evidence="3 4">
    <name type="scientific">Staphylotrichum longicolle</name>
    <dbReference type="NCBI Taxonomy" id="669026"/>
    <lineage>
        <taxon>Eukaryota</taxon>
        <taxon>Fungi</taxon>
        <taxon>Dikarya</taxon>
        <taxon>Ascomycota</taxon>
        <taxon>Pezizomycotina</taxon>
        <taxon>Sordariomycetes</taxon>
        <taxon>Sordariomycetidae</taxon>
        <taxon>Sordariales</taxon>
        <taxon>Chaetomiaceae</taxon>
        <taxon>Staphylotrichum</taxon>
    </lineage>
</organism>
<dbReference type="InterPro" id="IPR013830">
    <property type="entry name" value="SGNH_hydro"/>
</dbReference>
<dbReference type="Proteomes" id="UP001197093">
    <property type="component" value="Unassembled WGS sequence"/>
</dbReference>